<dbReference type="InterPro" id="IPR036388">
    <property type="entry name" value="WH-like_DNA-bd_sf"/>
</dbReference>
<keyword evidence="4" id="KW-0804">Transcription</keyword>
<dbReference type="EMBL" id="QKUF01000036">
    <property type="protein sequence ID" value="PZW21134.1"/>
    <property type="molecule type" value="Genomic_DNA"/>
</dbReference>
<gene>
    <name evidence="6" type="ORF">EI42_05670</name>
</gene>
<dbReference type="Pfam" id="PF04539">
    <property type="entry name" value="Sigma70_r3"/>
    <property type="match status" value="1"/>
</dbReference>
<dbReference type="SUPFAM" id="SSF88659">
    <property type="entry name" value="Sigma3 and sigma4 domains of RNA polymerase sigma factors"/>
    <property type="match status" value="2"/>
</dbReference>
<feature type="domain" description="RNA polymerase sigma-70" evidence="5">
    <location>
        <begin position="69"/>
        <end position="82"/>
    </location>
</feature>
<accession>A0A326TXK2</accession>
<reference evidence="6 7" key="1">
    <citation type="submission" date="2018-06" db="EMBL/GenBank/DDBJ databases">
        <title>Genomic Encyclopedia of Archaeal and Bacterial Type Strains, Phase II (KMG-II): from individual species to whole genera.</title>
        <authorList>
            <person name="Goeker M."/>
        </authorList>
    </citation>
    <scope>NUCLEOTIDE SEQUENCE [LARGE SCALE GENOMIC DNA]</scope>
    <source>
        <strain evidence="6 7">ATCC BAA-1881</strain>
    </source>
</reference>
<dbReference type="RefSeq" id="WP_111325911.1">
    <property type="nucleotide sequence ID" value="NZ_BIFX01000002.1"/>
</dbReference>
<evidence type="ECO:0000313" key="7">
    <source>
        <dbReference type="Proteomes" id="UP000248806"/>
    </source>
</evidence>
<dbReference type="InterPro" id="IPR050239">
    <property type="entry name" value="Sigma-70_RNA_pol_init_factors"/>
</dbReference>
<dbReference type="InterPro" id="IPR007627">
    <property type="entry name" value="RNA_pol_sigma70_r2"/>
</dbReference>
<dbReference type="GO" id="GO:0016987">
    <property type="term" value="F:sigma factor activity"/>
    <property type="evidence" value="ECO:0007669"/>
    <property type="project" value="UniProtKB-KW"/>
</dbReference>
<evidence type="ECO:0000313" key="6">
    <source>
        <dbReference type="EMBL" id="PZW21134.1"/>
    </source>
</evidence>
<dbReference type="PANTHER" id="PTHR30603">
    <property type="entry name" value="RNA POLYMERASE SIGMA FACTOR RPO"/>
    <property type="match status" value="1"/>
</dbReference>
<keyword evidence="7" id="KW-1185">Reference proteome</keyword>
<keyword evidence="1" id="KW-0805">Transcription regulation</keyword>
<dbReference type="SUPFAM" id="SSF88946">
    <property type="entry name" value="Sigma2 domain of RNA polymerase sigma factors"/>
    <property type="match status" value="1"/>
</dbReference>
<evidence type="ECO:0000256" key="1">
    <source>
        <dbReference type="ARBA" id="ARBA00023015"/>
    </source>
</evidence>
<dbReference type="InterPro" id="IPR007624">
    <property type="entry name" value="RNA_pol_sigma70_r3"/>
</dbReference>
<dbReference type="AlphaFoldDB" id="A0A326TXK2"/>
<dbReference type="GO" id="GO:0003677">
    <property type="term" value="F:DNA binding"/>
    <property type="evidence" value="ECO:0007669"/>
    <property type="project" value="UniProtKB-KW"/>
</dbReference>
<evidence type="ECO:0000256" key="4">
    <source>
        <dbReference type="ARBA" id="ARBA00023163"/>
    </source>
</evidence>
<dbReference type="InterPro" id="IPR013325">
    <property type="entry name" value="RNA_pol_sigma_r2"/>
</dbReference>
<dbReference type="PROSITE" id="PS00715">
    <property type="entry name" value="SIGMA70_1"/>
    <property type="match status" value="1"/>
</dbReference>
<organism evidence="6 7">
    <name type="scientific">Thermosporothrix hazakensis</name>
    <dbReference type="NCBI Taxonomy" id="644383"/>
    <lineage>
        <taxon>Bacteria</taxon>
        <taxon>Bacillati</taxon>
        <taxon>Chloroflexota</taxon>
        <taxon>Ktedonobacteria</taxon>
        <taxon>Ktedonobacterales</taxon>
        <taxon>Thermosporotrichaceae</taxon>
        <taxon>Thermosporothrix</taxon>
    </lineage>
</organism>
<dbReference type="NCBIfam" id="TIGR02937">
    <property type="entry name" value="sigma70-ECF"/>
    <property type="match status" value="1"/>
</dbReference>
<dbReference type="PRINTS" id="PR00046">
    <property type="entry name" value="SIGMA70FCT"/>
</dbReference>
<keyword evidence="2" id="KW-0731">Sigma factor</keyword>
<keyword evidence="3" id="KW-0238">DNA-binding</keyword>
<proteinExistence type="predicted"/>
<dbReference type="InterPro" id="IPR013324">
    <property type="entry name" value="RNA_pol_sigma_r3/r4-like"/>
</dbReference>
<name>A0A326TXK2_THEHA</name>
<comment type="caution">
    <text evidence="6">The sequence shown here is derived from an EMBL/GenBank/DDBJ whole genome shotgun (WGS) entry which is preliminary data.</text>
</comment>
<evidence type="ECO:0000256" key="3">
    <source>
        <dbReference type="ARBA" id="ARBA00023125"/>
    </source>
</evidence>
<dbReference type="GO" id="GO:0006352">
    <property type="term" value="P:DNA-templated transcription initiation"/>
    <property type="evidence" value="ECO:0007669"/>
    <property type="project" value="InterPro"/>
</dbReference>
<dbReference type="PANTHER" id="PTHR30603:SF47">
    <property type="entry name" value="RNA POLYMERASE SIGMA FACTOR SIGD, CHLOROPLASTIC"/>
    <property type="match status" value="1"/>
</dbReference>
<evidence type="ECO:0000259" key="5">
    <source>
        <dbReference type="PROSITE" id="PS00715"/>
    </source>
</evidence>
<protein>
    <submittedName>
        <fullName evidence="6">RNA polymerase primary sigma factor/RNA polymerase nonessential primary-like sigma factor</fullName>
    </submittedName>
</protein>
<dbReference type="Proteomes" id="UP000248806">
    <property type="component" value="Unassembled WGS sequence"/>
</dbReference>
<sequence length="273" mass="31309">MESTLLDLYWRDLQEVPLLLSAEQERDLLLQYHTKRDRAAFERLVLANQRLICKLARPYSEASGVPLLDLIQEGNLGLIRAIEEFDVERGTRLSTYATHWIRQAISRAIYNTRQTFRLPVHLWEKLSRKTRVIATLSQQLGRAPTQEEIAAHMGVSVELLKVAELRNQDDLFLSQLTCDVTAQPGTSFERAIADEDAERSLSVLLRQMLPDEREYAVFSRFAFKGESCASIARDYTVSRERIRQICKAAARKVQQGVKRSADGGVEFERERDV</sequence>
<dbReference type="Pfam" id="PF04542">
    <property type="entry name" value="Sigma70_r2"/>
    <property type="match status" value="1"/>
</dbReference>
<dbReference type="InterPro" id="IPR000943">
    <property type="entry name" value="RNA_pol_sigma70"/>
</dbReference>
<dbReference type="OrthoDB" id="147018at2"/>
<dbReference type="Gene3D" id="1.10.601.10">
    <property type="entry name" value="RNA Polymerase Primary Sigma Factor"/>
    <property type="match status" value="1"/>
</dbReference>
<evidence type="ECO:0000256" key="2">
    <source>
        <dbReference type="ARBA" id="ARBA00023082"/>
    </source>
</evidence>
<dbReference type="InterPro" id="IPR014284">
    <property type="entry name" value="RNA_pol_sigma-70_dom"/>
</dbReference>
<dbReference type="Gene3D" id="1.10.10.10">
    <property type="entry name" value="Winged helix-like DNA-binding domain superfamily/Winged helix DNA-binding domain"/>
    <property type="match status" value="2"/>
</dbReference>